<dbReference type="HOGENOM" id="CLU_066452_2_0_1"/>
<evidence type="ECO:0000256" key="1">
    <source>
        <dbReference type="SAM" id="Phobius"/>
    </source>
</evidence>
<keyword evidence="4" id="KW-1185">Reference proteome</keyword>
<dbReference type="EMBL" id="AHAT01027188">
    <property type="status" value="NOT_ANNOTATED_CDS"/>
    <property type="molecule type" value="Genomic_DNA"/>
</dbReference>
<dbReference type="InterPro" id="IPR036179">
    <property type="entry name" value="Ig-like_dom_sf"/>
</dbReference>
<keyword evidence="1" id="KW-0472">Membrane</keyword>
<evidence type="ECO:0000259" key="2">
    <source>
        <dbReference type="PROSITE" id="PS50835"/>
    </source>
</evidence>
<organism evidence="3 4">
    <name type="scientific">Lepisosteus oculatus</name>
    <name type="common">Spotted gar</name>
    <dbReference type="NCBI Taxonomy" id="7918"/>
    <lineage>
        <taxon>Eukaryota</taxon>
        <taxon>Metazoa</taxon>
        <taxon>Chordata</taxon>
        <taxon>Craniata</taxon>
        <taxon>Vertebrata</taxon>
        <taxon>Euteleostomi</taxon>
        <taxon>Actinopterygii</taxon>
        <taxon>Neopterygii</taxon>
        <taxon>Holostei</taxon>
        <taxon>Semionotiformes</taxon>
        <taxon>Lepisosteidae</taxon>
        <taxon>Lepisosteus</taxon>
    </lineage>
</organism>
<dbReference type="GeneTree" id="ENSGT00980000198730"/>
<dbReference type="CDD" id="cd00096">
    <property type="entry name" value="Ig"/>
    <property type="match status" value="1"/>
</dbReference>
<protein>
    <recommendedName>
        <fullName evidence="2">Ig-like domain-containing protein</fullName>
    </recommendedName>
</protein>
<dbReference type="PANTHER" id="PTHR21063:SF4">
    <property type="entry name" value="CD48 ANTIGEN-RELATED"/>
    <property type="match status" value="1"/>
</dbReference>
<dbReference type="SUPFAM" id="SSF48726">
    <property type="entry name" value="Immunoglobulin"/>
    <property type="match status" value="2"/>
</dbReference>
<dbReference type="AlphaFoldDB" id="W5MN73"/>
<name>W5MN73_LEPOC</name>
<sequence>HQGETMRGVVGESVVFKAPVLQQGFLRYGTYDDIARVFQGSIKMYNVKTFKGRVIWDNQTGLFQLTNLTLNDQGNYTVENIDGMKTVTVFHLIVLSSTARVPKPEVRVSQSLPTVEIHCSLLCSVSNGREVTLSWQREGGTLSHTSNPDLNTTLTLPLETEGLSHSYSCVASNPVSTERTTFNIPKYSIDGKEQSNVHCSQASEEKLVRFAVFGLVTAAVFGFSVWLLRRTSYSRTVHIIFIL</sequence>
<dbReference type="GO" id="GO:0006955">
    <property type="term" value="P:immune response"/>
    <property type="evidence" value="ECO:0000318"/>
    <property type="project" value="GO_Central"/>
</dbReference>
<dbReference type="InParanoid" id="W5MN73"/>
<dbReference type="InterPro" id="IPR007110">
    <property type="entry name" value="Ig-like_dom"/>
</dbReference>
<dbReference type="eggNOG" id="ENOG502S7N7">
    <property type="taxonomic scope" value="Eukaryota"/>
</dbReference>
<reference evidence="3" key="3">
    <citation type="submission" date="2025-09" db="UniProtKB">
        <authorList>
            <consortium name="Ensembl"/>
        </authorList>
    </citation>
    <scope>IDENTIFICATION</scope>
</reference>
<feature type="domain" description="Ig-like" evidence="2">
    <location>
        <begin position="104"/>
        <end position="183"/>
    </location>
</feature>
<dbReference type="Proteomes" id="UP000018468">
    <property type="component" value="Linkage group LG9"/>
</dbReference>
<dbReference type="Pfam" id="PF13927">
    <property type="entry name" value="Ig_3"/>
    <property type="match status" value="1"/>
</dbReference>
<dbReference type="PANTHER" id="PTHR21063">
    <property type="entry name" value="LFA-3"/>
    <property type="match status" value="1"/>
</dbReference>
<dbReference type="InterPro" id="IPR013783">
    <property type="entry name" value="Ig-like_fold"/>
</dbReference>
<accession>W5MN73</accession>
<keyword evidence="1" id="KW-1133">Transmembrane helix</keyword>
<dbReference type="Gene3D" id="2.60.40.10">
    <property type="entry name" value="Immunoglobulins"/>
    <property type="match status" value="2"/>
</dbReference>
<proteinExistence type="predicted"/>
<evidence type="ECO:0000313" key="3">
    <source>
        <dbReference type="Ensembl" id="ENSLOCP00000009832.1"/>
    </source>
</evidence>
<dbReference type="PROSITE" id="PS50835">
    <property type="entry name" value="IG_LIKE"/>
    <property type="match status" value="1"/>
</dbReference>
<keyword evidence="1" id="KW-0812">Transmembrane</keyword>
<dbReference type="Bgee" id="ENSLOCG00000008098">
    <property type="expression patterns" value="Expressed in mesonephros and 7 other cell types or tissues"/>
</dbReference>
<dbReference type="OMA" id="VECIPLY"/>
<reference evidence="4" key="1">
    <citation type="submission" date="2011-12" db="EMBL/GenBank/DDBJ databases">
        <title>The Draft Genome of Lepisosteus oculatus.</title>
        <authorList>
            <consortium name="The Broad Institute Genome Assembly &amp; Analysis Group"/>
            <consortium name="Computational R&amp;D Group"/>
            <consortium name="and Sequencing Platform"/>
            <person name="Di Palma F."/>
            <person name="Alfoldi J."/>
            <person name="Johnson J."/>
            <person name="Berlin A."/>
            <person name="Gnerre S."/>
            <person name="Jaffe D."/>
            <person name="MacCallum I."/>
            <person name="Young S."/>
            <person name="Walker B.J."/>
            <person name="Lander E.S."/>
            <person name="Lindblad-Toh K."/>
        </authorList>
    </citation>
    <scope>NUCLEOTIDE SEQUENCE [LARGE SCALE GENOMIC DNA]</scope>
</reference>
<evidence type="ECO:0000313" key="4">
    <source>
        <dbReference type="Proteomes" id="UP000018468"/>
    </source>
</evidence>
<feature type="transmembrane region" description="Helical" evidence="1">
    <location>
        <begin position="207"/>
        <end position="228"/>
    </location>
</feature>
<dbReference type="STRING" id="7918.ENSLOCP00000009832"/>
<dbReference type="Ensembl" id="ENSLOCT00000009843.1">
    <property type="protein sequence ID" value="ENSLOCP00000009832.1"/>
    <property type="gene ID" value="ENSLOCG00000008098.1"/>
</dbReference>
<reference evidence="3" key="2">
    <citation type="submission" date="2025-08" db="UniProtKB">
        <authorList>
            <consortium name="Ensembl"/>
        </authorList>
    </citation>
    <scope>IDENTIFICATION</scope>
</reference>